<dbReference type="PANTHER" id="PTHR11910">
    <property type="entry name" value="ATP SYNTHASE DELTA CHAIN"/>
    <property type="match status" value="1"/>
</dbReference>
<dbReference type="SUPFAM" id="SSF47928">
    <property type="entry name" value="N-terminal domain of the delta subunit of the F1F0-ATP synthase"/>
    <property type="match status" value="1"/>
</dbReference>
<name>A0ABS4HD57_9BACI</name>
<comment type="function">
    <text evidence="8">This protein is part of the stalk that links CF(0) to CF(1). It either transmits conformational changes from CF(0) to CF(1) or is implicated in proton conduction.</text>
</comment>
<dbReference type="NCBIfam" id="NF004403">
    <property type="entry name" value="PRK05758.2-4"/>
    <property type="match status" value="1"/>
</dbReference>
<comment type="function">
    <text evidence="8">F(1)F(0) ATP synthase produces ATP from ADP in the presence of a proton or sodium gradient. F-type ATPases consist of two structural domains, F(1) containing the extramembraneous catalytic core and F(0) containing the membrane proton channel, linked together by a central stalk and a peripheral stalk. During catalysis, ATP synthesis in the catalytic domain of F(1) is coupled via a rotary mechanism of the central stalk subunits to proton translocation.</text>
</comment>
<sequence>MSEAVVAKRYADALFQLGNEQGKIEQLVEEFHVLKEVFESNSKLLTFLKHPRVNNAEKKQFIDKVFHDFSSDVVHTLKILAERHRIEIVPDIIGHFIHSVNDAKGIAEATVYSVRELTDAEKQELENTFAKRFNKQKIKLDNIVDPTIVGGIKLRIGNTIYDGTISGKLKRIERSIVTAN</sequence>
<dbReference type="Pfam" id="PF00213">
    <property type="entry name" value="OSCP"/>
    <property type="match status" value="1"/>
</dbReference>
<comment type="subcellular location">
    <subcellularLocation>
        <location evidence="8">Cell membrane</location>
        <topology evidence="8">Peripheral membrane protein</topology>
    </subcellularLocation>
    <subcellularLocation>
        <location evidence="1">Membrane</location>
    </subcellularLocation>
</comment>
<keyword evidence="2 8" id="KW-0813">Transport</keyword>
<dbReference type="EMBL" id="JAGGKK010000008">
    <property type="protein sequence ID" value="MBP1948855.1"/>
    <property type="molecule type" value="Genomic_DNA"/>
</dbReference>
<keyword evidence="3 8" id="KW-0375">Hydrogen ion transport</keyword>
<comment type="caution">
    <text evidence="9">The sequence shown here is derived from an EMBL/GenBank/DDBJ whole genome shotgun (WGS) entry which is preliminary data.</text>
</comment>
<dbReference type="Proteomes" id="UP001519328">
    <property type="component" value="Unassembled WGS sequence"/>
</dbReference>
<keyword evidence="6 8" id="KW-0139">CF(1)</keyword>
<dbReference type="InterPro" id="IPR000711">
    <property type="entry name" value="ATPase_OSCP/dsu"/>
</dbReference>
<evidence type="ECO:0000256" key="3">
    <source>
        <dbReference type="ARBA" id="ARBA00022781"/>
    </source>
</evidence>
<evidence type="ECO:0000313" key="9">
    <source>
        <dbReference type="EMBL" id="MBP1948855.1"/>
    </source>
</evidence>
<evidence type="ECO:0000256" key="4">
    <source>
        <dbReference type="ARBA" id="ARBA00023065"/>
    </source>
</evidence>
<evidence type="ECO:0000313" key="10">
    <source>
        <dbReference type="Proteomes" id="UP001519328"/>
    </source>
</evidence>
<evidence type="ECO:0000256" key="2">
    <source>
        <dbReference type="ARBA" id="ARBA00022448"/>
    </source>
</evidence>
<gene>
    <name evidence="8" type="primary">atpH</name>
    <name evidence="9" type="ORF">J2Z82_001792</name>
</gene>
<evidence type="ECO:0000256" key="5">
    <source>
        <dbReference type="ARBA" id="ARBA00023136"/>
    </source>
</evidence>
<evidence type="ECO:0000256" key="7">
    <source>
        <dbReference type="ARBA" id="ARBA00023310"/>
    </source>
</evidence>
<keyword evidence="5 8" id="KW-0472">Membrane</keyword>
<keyword evidence="8" id="KW-1003">Cell membrane</keyword>
<comment type="similarity">
    <text evidence="8">Belongs to the ATPase delta chain family.</text>
</comment>
<accession>A0ABS4HD57</accession>
<dbReference type="InterPro" id="IPR020781">
    <property type="entry name" value="ATPase_OSCP/d_CS"/>
</dbReference>
<organism evidence="9 10">
    <name type="scientific">Virgibacillus litoralis</name>
    <dbReference type="NCBI Taxonomy" id="578221"/>
    <lineage>
        <taxon>Bacteria</taxon>
        <taxon>Bacillati</taxon>
        <taxon>Bacillota</taxon>
        <taxon>Bacilli</taxon>
        <taxon>Bacillales</taxon>
        <taxon>Bacillaceae</taxon>
        <taxon>Virgibacillus</taxon>
    </lineage>
</organism>
<keyword evidence="10" id="KW-1185">Reference proteome</keyword>
<evidence type="ECO:0000256" key="8">
    <source>
        <dbReference type="HAMAP-Rule" id="MF_01416"/>
    </source>
</evidence>
<reference evidence="9 10" key="1">
    <citation type="submission" date="2021-03" db="EMBL/GenBank/DDBJ databases">
        <title>Genomic Encyclopedia of Type Strains, Phase IV (KMG-IV): sequencing the most valuable type-strain genomes for metagenomic binning, comparative biology and taxonomic classification.</title>
        <authorList>
            <person name="Goeker M."/>
        </authorList>
    </citation>
    <scope>NUCLEOTIDE SEQUENCE [LARGE SCALE GENOMIC DNA]</scope>
    <source>
        <strain evidence="9 10">DSM 21085</strain>
    </source>
</reference>
<evidence type="ECO:0000256" key="1">
    <source>
        <dbReference type="ARBA" id="ARBA00004370"/>
    </source>
</evidence>
<evidence type="ECO:0000256" key="6">
    <source>
        <dbReference type="ARBA" id="ARBA00023196"/>
    </source>
</evidence>
<keyword evidence="4 8" id="KW-0406">Ion transport</keyword>
<protein>
    <recommendedName>
        <fullName evidence="8">ATP synthase subunit delta</fullName>
    </recommendedName>
    <alternativeName>
        <fullName evidence="8">ATP synthase F(1) sector subunit delta</fullName>
    </alternativeName>
    <alternativeName>
        <fullName evidence="8">F-type ATPase subunit delta</fullName>
        <shortName evidence="8">F-ATPase subunit delta</shortName>
    </alternativeName>
</protein>
<dbReference type="PRINTS" id="PR00125">
    <property type="entry name" value="ATPASEDELTA"/>
</dbReference>
<keyword evidence="7 8" id="KW-0066">ATP synthesis</keyword>
<dbReference type="InterPro" id="IPR026015">
    <property type="entry name" value="ATP_synth_OSCP/delta_N_sf"/>
</dbReference>
<dbReference type="HAMAP" id="MF_01416">
    <property type="entry name" value="ATP_synth_delta_bact"/>
    <property type="match status" value="1"/>
</dbReference>
<dbReference type="PROSITE" id="PS00389">
    <property type="entry name" value="ATPASE_DELTA"/>
    <property type="match status" value="1"/>
</dbReference>
<dbReference type="RefSeq" id="WP_209480407.1">
    <property type="nucleotide sequence ID" value="NZ_JAGGKK010000008.1"/>
</dbReference>
<dbReference type="NCBIfam" id="TIGR01145">
    <property type="entry name" value="ATP_synt_delta"/>
    <property type="match status" value="1"/>
</dbReference>
<proteinExistence type="inferred from homology"/>
<dbReference type="Gene3D" id="1.10.520.20">
    <property type="entry name" value="N-terminal domain of the delta subunit of the F1F0-ATP synthase"/>
    <property type="match status" value="1"/>
</dbReference>